<proteinExistence type="predicted"/>
<dbReference type="PROSITE" id="PS50222">
    <property type="entry name" value="EF_HAND_2"/>
    <property type="match status" value="2"/>
</dbReference>
<evidence type="ECO:0000256" key="1">
    <source>
        <dbReference type="ARBA" id="ARBA00022837"/>
    </source>
</evidence>
<dbReference type="CDD" id="cd00051">
    <property type="entry name" value="EFh"/>
    <property type="match status" value="1"/>
</dbReference>
<dbReference type="GO" id="GO:0005509">
    <property type="term" value="F:calcium ion binding"/>
    <property type="evidence" value="ECO:0007669"/>
    <property type="project" value="InterPro"/>
</dbReference>
<protein>
    <recommendedName>
        <fullName evidence="2">EF-hand domain-containing protein</fullName>
    </recommendedName>
</protein>
<sequence length="102" mass="11127">MPLSVPKSAKGSFSLTEGQLTAIFKENDANGDGQLSKEEVKRAFQQLGSRLPGFRVRRALRRADADGDGKISSDELGELIKYAGKLGYCFGENLILSNFTQD</sequence>
<keyword evidence="4" id="KW-1185">Reference proteome</keyword>
<evidence type="ECO:0000313" key="4">
    <source>
        <dbReference type="Proteomes" id="UP000008311"/>
    </source>
</evidence>
<dbReference type="InParanoid" id="B9R7E1"/>
<dbReference type="PROSITE" id="PS00018">
    <property type="entry name" value="EF_HAND_1"/>
    <property type="match status" value="2"/>
</dbReference>
<dbReference type="InterPro" id="IPR011992">
    <property type="entry name" value="EF-hand-dom_pair"/>
</dbReference>
<organism evidence="3 4">
    <name type="scientific">Ricinus communis</name>
    <name type="common">Castor bean</name>
    <dbReference type="NCBI Taxonomy" id="3988"/>
    <lineage>
        <taxon>Eukaryota</taxon>
        <taxon>Viridiplantae</taxon>
        <taxon>Streptophyta</taxon>
        <taxon>Embryophyta</taxon>
        <taxon>Tracheophyta</taxon>
        <taxon>Spermatophyta</taxon>
        <taxon>Magnoliopsida</taxon>
        <taxon>eudicotyledons</taxon>
        <taxon>Gunneridae</taxon>
        <taxon>Pentapetalae</taxon>
        <taxon>rosids</taxon>
        <taxon>fabids</taxon>
        <taxon>Malpighiales</taxon>
        <taxon>Euphorbiaceae</taxon>
        <taxon>Acalyphoideae</taxon>
        <taxon>Acalypheae</taxon>
        <taxon>Ricinus</taxon>
    </lineage>
</organism>
<dbReference type="Proteomes" id="UP000008311">
    <property type="component" value="Unassembled WGS sequence"/>
</dbReference>
<feature type="domain" description="EF-hand" evidence="2">
    <location>
        <begin position="51"/>
        <end position="86"/>
    </location>
</feature>
<dbReference type="InterPro" id="IPR018247">
    <property type="entry name" value="EF_Hand_1_Ca_BS"/>
</dbReference>
<dbReference type="InterPro" id="IPR002048">
    <property type="entry name" value="EF_hand_dom"/>
</dbReference>
<keyword evidence="1" id="KW-0106">Calcium</keyword>
<name>B9R7E1_RICCO</name>
<feature type="domain" description="EF-hand" evidence="2">
    <location>
        <begin position="15"/>
        <end position="50"/>
    </location>
</feature>
<reference evidence="4" key="1">
    <citation type="journal article" date="2010" name="Nat. Biotechnol.">
        <title>Draft genome sequence of the oilseed species Ricinus communis.</title>
        <authorList>
            <person name="Chan A.P."/>
            <person name="Crabtree J."/>
            <person name="Zhao Q."/>
            <person name="Lorenzi H."/>
            <person name="Orvis J."/>
            <person name="Puiu D."/>
            <person name="Melake-Berhan A."/>
            <person name="Jones K.M."/>
            <person name="Redman J."/>
            <person name="Chen G."/>
            <person name="Cahoon E.B."/>
            <person name="Gedil M."/>
            <person name="Stanke M."/>
            <person name="Haas B.J."/>
            <person name="Wortman J.R."/>
            <person name="Fraser-Liggett C.M."/>
            <person name="Ravel J."/>
            <person name="Rabinowicz P.D."/>
        </authorList>
    </citation>
    <scope>NUCLEOTIDE SEQUENCE [LARGE SCALE GENOMIC DNA]</scope>
    <source>
        <strain evidence="4">cv. Hale</strain>
    </source>
</reference>
<evidence type="ECO:0000313" key="3">
    <source>
        <dbReference type="EMBL" id="EEF52421.1"/>
    </source>
</evidence>
<evidence type="ECO:0000259" key="2">
    <source>
        <dbReference type="PROSITE" id="PS50222"/>
    </source>
</evidence>
<dbReference type="eggNOG" id="ENOG502SFD6">
    <property type="taxonomic scope" value="Eukaryota"/>
</dbReference>
<dbReference type="AlphaFoldDB" id="B9R7E1"/>
<dbReference type="SMART" id="SM00054">
    <property type="entry name" value="EFh"/>
    <property type="match status" value="2"/>
</dbReference>
<accession>B9R7E1</accession>
<dbReference type="Gene3D" id="1.10.238.10">
    <property type="entry name" value="EF-hand"/>
    <property type="match status" value="1"/>
</dbReference>
<gene>
    <name evidence="3" type="ORF">RCOM_1590920</name>
</gene>
<dbReference type="STRING" id="3988.B9R7E1"/>
<dbReference type="EMBL" id="EQ973772">
    <property type="protein sequence ID" value="EEF52421.1"/>
    <property type="molecule type" value="Genomic_DNA"/>
</dbReference>
<dbReference type="SUPFAM" id="SSF47473">
    <property type="entry name" value="EF-hand"/>
    <property type="match status" value="1"/>
</dbReference>
<dbReference type="Pfam" id="PF13499">
    <property type="entry name" value="EF-hand_7"/>
    <property type="match status" value="1"/>
</dbReference>